<name>A0A9Q1B0K6_9SAUR</name>
<keyword evidence="3" id="KW-1185">Reference proteome</keyword>
<protein>
    <submittedName>
        <fullName evidence="2">Uncharacterized protein</fullName>
    </submittedName>
</protein>
<sequence length="91" mass="10345">SCAPRGGKGKKEKKNNNPSVVPPGRTAARKQPLLRPLREEGRLLASSWSCPTWRRKNFELPQRKLQVKQKLIILSLAQKYCNSNNKENAHV</sequence>
<reference evidence="2" key="1">
    <citation type="journal article" date="2023" name="DNA Res.">
        <title>Chromosome-level genome assembly of Phrynocephalus forsythii using third-generation DNA sequencing and Hi-C analysis.</title>
        <authorList>
            <person name="Qi Y."/>
            <person name="Zhao W."/>
            <person name="Zhao Y."/>
            <person name="Niu C."/>
            <person name="Cao S."/>
            <person name="Zhang Y."/>
        </authorList>
    </citation>
    <scope>NUCLEOTIDE SEQUENCE</scope>
    <source>
        <tissue evidence="2">Muscle</tissue>
    </source>
</reference>
<evidence type="ECO:0000256" key="1">
    <source>
        <dbReference type="SAM" id="MobiDB-lite"/>
    </source>
</evidence>
<feature type="region of interest" description="Disordered" evidence="1">
    <location>
        <begin position="1"/>
        <end position="35"/>
    </location>
</feature>
<dbReference type="AlphaFoldDB" id="A0A9Q1B0K6"/>
<accession>A0A9Q1B0K6</accession>
<feature type="non-terminal residue" evidence="2">
    <location>
        <position position="1"/>
    </location>
</feature>
<evidence type="ECO:0000313" key="3">
    <source>
        <dbReference type="Proteomes" id="UP001142489"/>
    </source>
</evidence>
<gene>
    <name evidence="2" type="ORF">JRQ81_016423</name>
</gene>
<proteinExistence type="predicted"/>
<comment type="caution">
    <text evidence="2">The sequence shown here is derived from an EMBL/GenBank/DDBJ whole genome shotgun (WGS) entry which is preliminary data.</text>
</comment>
<evidence type="ECO:0000313" key="2">
    <source>
        <dbReference type="EMBL" id="KAJ7326664.1"/>
    </source>
</evidence>
<organism evidence="2 3">
    <name type="scientific">Phrynocephalus forsythii</name>
    <dbReference type="NCBI Taxonomy" id="171643"/>
    <lineage>
        <taxon>Eukaryota</taxon>
        <taxon>Metazoa</taxon>
        <taxon>Chordata</taxon>
        <taxon>Craniata</taxon>
        <taxon>Vertebrata</taxon>
        <taxon>Euteleostomi</taxon>
        <taxon>Lepidosauria</taxon>
        <taxon>Squamata</taxon>
        <taxon>Bifurcata</taxon>
        <taxon>Unidentata</taxon>
        <taxon>Episquamata</taxon>
        <taxon>Toxicofera</taxon>
        <taxon>Iguania</taxon>
        <taxon>Acrodonta</taxon>
        <taxon>Agamidae</taxon>
        <taxon>Agaminae</taxon>
        <taxon>Phrynocephalus</taxon>
    </lineage>
</organism>
<dbReference type="Proteomes" id="UP001142489">
    <property type="component" value="Unassembled WGS sequence"/>
</dbReference>
<dbReference type="EMBL" id="JAPFRF010000007">
    <property type="protein sequence ID" value="KAJ7326664.1"/>
    <property type="molecule type" value="Genomic_DNA"/>
</dbReference>